<protein>
    <recommendedName>
        <fullName evidence="5">NADP-dependent oxidoreductase domain-containing protein</fullName>
    </recommendedName>
</protein>
<evidence type="ECO:0000256" key="2">
    <source>
        <dbReference type="PIRSR" id="PIRSR000097-1"/>
    </source>
</evidence>
<feature type="site" description="Lowers pKa of active site Tyr" evidence="4">
    <location>
        <position position="79"/>
    </location>
</feature>
<gene>
    <name evidence="6" type="ORF">INT47_000601</name>
</gene>
<evidence type="ECO:0000313" key="7">
    <source>
        <dbReference type="Proteomes" id="UP000603453"/>
    </source>
</evidence>
<evidence type="ECO:0000256" key="4">
    <source>
        <dbReference type="PIRSR" id="PIRSR000097-3"/>
    </source>
</evidence>
<evidence type="ECO:0000256" key="1">
    <source>
        <dbReference type="ARBA" id="ARBA00023002"/>
    </source>
</evidence>
<name>A0A8H7RLJ9_9FUNG</name>
<sequence length="320" mass="36377">MTKFLKLNRTGDKIPLVGFGTARITPEDTADIIYTAIKSGYRLIDAALSYGNEAQVGEGIKKAIDDGIVKREELFVISKLWNHFHSKDNVKSAFDVTLENFGLDYIDLYLIHFPFATEFVDPRSTKLTFFNDENKFALKRIPIHETWKAMENLVDLGLVRNIGLSNFNVQSILDLLTYARITPAILEIEFHPYLLQERLITWVKSQGIEVIAYASFGNTVFEEVPPTTAHLPNLLTHPTVTKIAQKHGRNNGQVLLTFATQQNIVVIPKSIQESRMKSNLDLFSYKLDADDIKELKALNANARFNDFFPNTYGFDLPIFE</sequence>
<dbReference type="Pfam" id="PF00248">
    <property type="entry name" value="Aldo_ket_red"/>
    <property type="match status" value="1"/>
</dbReference>
<feature type="domain" description="NADP-dependent oxidoreductase" evidence="5">
    <location>
        <begin position="19"/>
        <end position="299"/>
    </location>
</feature>
<dbReference type="GO" id="GO:0016616">
    <property type="term" value="F:oxidoreductase activity, acting on the CH-OH group of donors, NAD or NADP as acceptor"/>
    <property type="evidence" value="ECO:0007669"/>
    <property type="project" value="UniProtKB-ARBA"/>
</dbReference>
<dbReference type="InterPro" id="IPR020471">
    <property type="entry name" value="AKR"/>
</dbReference>
<evidence type="ECO:0000313" key="6">
    <source>
        <dbReference type="EMBL" id="KAG2212625.1"/>
    </source>
</evidence>
<dbReference type="OrthoDB" id="416253at2759"/>
<comment type="caution">
    <text evidence="6">The sequence shown here is derived from an EMBL/GenBank/DDBJ whole genome shotgun (WGS) entry which is preliminary data.</text>
</comment>
<dbReference type="PROSITE" id="PS00063">
    <property type="entry name" value="ALDOKETO_REDUCTASE_3"/>
    <property type="match status" value="1"/>
</dbReference>
<reference evidence="6" key="1">
    <citation type="submission" date="2020-12" db="EMBL/GenBank/DDBJ databases">
        <title>Metabolic potential, ecology and presence of endohyphal bacteria is reflected in genomic diversity of Mucoromycotina.</title>
        <authorList>
            <person name="Muszewska A."/>
            <person name="Okrasinska A."/>
            <person name="Steczkiewicz K."/>
            <person name="Drgas O."/>
            <person name="Orlowska M."/>
            <person name="Perlinska-Lenart U."/>
            <person name="Aleksandrzak-Piekarczyk T."/>
            <person name="Szatraj K."/>
            <person name="Zielenkiewicz U."/>
            <person name="Pilsyk S."/>
            <person name="Malc E."/>
            <person name="Mieczkowski P."/>
            <person name="Kruszewska J.S."/>
            <person name="Biernat P."/>
            <person name="Pawlowska J."/>
        </authorList>
    </citation>
    <scope>NUCLEOTIDE SEQUENCE</scope>
    <source>
        <strain evidence="6">WA0000017839</strain>
    </source>
</reference>
<dbReference type="Proteomes" id="UP000603453">
    <property type="component" value="Unassembled WGS sequence"/>
</dbReference>
<evidence type="ECO:0000256" key="3">
    <source>
        <dbReference type="PIRSR" id="PIRSR000097-2"/>
    </source>
</evidence>
<dbReference type="InterPro" id="IPR023210">
    <property type="entry name" value="NADP_OxRdtase_dom"/>
</dbReference>
<organism evidence="6 7">
    <name type="scientific">Mucor saturninus</name>
    <dbReference type="NCBI Taxonomy" id="64648"/>
    <lineage>
        <taxon>Eukaryota</taxon>
        <taxon>Fungi</taxon>
        <taxon>Fungi incertae sedis</taxon>
        <taxon>Mucoromycota</taxon>
        <taxon>Mucoromycotina</taxon>
        <taxon>Mucoromycetes</taxon>
        <taxon>Mucorales</taxon>
        <taxon>Mucorineae</taxon>
        <taxon>Mucoraceae</taxon>
        <taxon>Mucor</taxon>
    </lineage>
</organism>
<feature type="active site" description="Proton donor" evidence="2">
    <location>
        <position position="50"/>
    </location>
</feature>
<feature type="binding site" evidence="3">
    <location>
        <position position="112"/>
    </location>
    <ligand>
        <name>substrate</name>
    </ligand>
</feature>
<dbReference type="PANTHER" id="PTHR11732">
    <property type="entry name" value="ALDO/KETO REDUCTASE"/>
    <property type="match status" value="1"/>
</dbReference>
<dbReference type="EMBL" id="JAEPRD010000005">
    <property type="protein sequence ID" value="KAG2212625.1"/>
    <property type="molecule type" value="Genomic_DNA"/>
</dbReference>
<accession>A0A8H7RLJ9</accession>
<proteinExistence type="predicted"/>
<dbReference type="PROSITE" id="PS00798">
    <property type="entry name" value="ALDOKETO_REDUCTASE_1"/>
    <property type="match status" value="1"/>
</dbReference>
<dbReference type="PROSITE" id="PS00062">
    <property type="entry name" value="ALDOKETO_REDUCTASE_2"/>
    <property type="match status" value="1"/>
</dbReference>
<dbReference type="InterPro" id="IPR018170">
    <property type="entry name" value="Aldo/ket_reductase_CS"/>
</dbReference>
<dbReference type="SUPFAM" id="SSF51430">
    <property type="entry name" value="NAD(P)-linked oxidoreductase"/>
    <property type="match status" value="1"/>
</dbReference>
<keyword evidence="7" id="KW-1185">Reference proteome</keyword>
<dbReference type="Gene3D" id="3.20.20.100">
    <property type="entry name" value="NADP-dependent oxidoreductase domain"/>
    <property type="match status" value="1"/>
</dbReference>
<dbReference type="FunFam" id="3.20.20.100:FF:000002">
    <property type="entry name" value="2,5-diketo-D-gluconic acid reductase A"/>
    <property type="match status" value="1"/>
</dbReference>
<evidence type="ECO:0000259" key="5">
    <source>
        <dbReference type="Pfam" id="PF00248"/>
    </source>
</evidence>
<dbReference type="PRINTS" id="PR00069">
    <property type="entry name" value="ALDKETRDTASE"/>
</dbReference>
<dbReference type="PIRSF" id="PIRSF000097">
    <property type="entry name" value="AKR"/>
    <property type="match status" value="1"/>
</dbReference>
<keyword evidence="1" id="KW-0560">Oxidoreductase</keyword>
<dbReference type="AlphaFoldDB" id="A0A8H7RLJ9"/>
<dbReference type="InterPro" id="IPR036812">
    <property type="entry name" value="NAD(P)_OxRdtase_dom_sf"/>
</dbReference>